<dbReference type="EMBL" id="JAANQT010012654">
    <property type="protein sequence ID" value="KAG1273621.1"/>
    <property type="molecule type" value="Genomic_DNA"/>
</dbReference>
<comment type="caution">
    <text evidence="2">The sequence shown here is derived from an EMBL/GenBank/DDBJ whole genome shotgun (WGS) entry which is preliminary data.</text>
</comment>
<proteinExistence type="predicted"/>
<gene>
    <name evidence="2" type="ORF">G6F64_015312</name>
</gene>
<feature type="compositionally biased region" description="Low complexity" evidence="1">
    <location>
        <begin position="72"/>
        <end position="105"/>
    </location>
</feature>
<accession>A0A9P6WRU0</accession>
<evidence type="ECO:0000256" key="1">
    <source>
        <dbReference type="SAM" id="MobiDB-lite"/>
    </source>
</evidence>
<evidence type="ECO:0000313" key="3">
    <source>
        <dbReference type="Proteomes" id="UP000716291"/>
    </source>
</evidence>
<reference evidence="2" key="1">
    <citation type="journal article" date="2020" name="Microb. Genom.">
        <title>Genetic diversity of clinical and environmental Mucorales isolates obtained from an investigation of mucormycosis cases among solid organ transplant recipients.</title>
        <authorList>
            <person name="Nguyen M.H."/>
            <person name="Kaul D."/>
            <person name="Muto C."/>
            <person name="Cheng S.J."/>
            <person name="Richter R.A."/>
            <person name="Bruno V.M."/>
            <person name="Liu G."/>
            <person name="Beyhan S."/>
            <person name="Sundermann A.J."/>
            <person name="Mounaud S."/>
            <person name="Pasculle A.W."/>
            <person name="Nierman W.C."/>
            <person name="Driscoll E."/>
            <person name="Cumbie R."/>
            <person name="Clancy C.J."/>
            <person name="Dupont C.L."/>
        </authorList>
    </citation>
    <scope>NUCLEOTIDE SEQUENCE</scope>
    <source>
        <strain evidence="2">GL11</strain>
    </source>
</reference>
<name>A0A9P6WRU0_RHIOR</name>
<dbReference type="Proteomes" id="UP000716291">
    <property type="component" value="Unassembled WGS sequence"/>
</dbReference>
<keyword evidence="3" id="KW-1185">Reference proteome</keyword>
<protein>
    <submittedName>
        <fullName evidence="2">Uncharacterized protein</fullName>
    </submittedName>
</protein>
<evidence type="ECO:0000313" key="2">
    <source>
        <dbReference type="EMBL" id="KAG1273621.1"/>
    </source>
</evidence>
<dbReference type="AlphaFoldDB" id="A0A9P6WRU0"/>
<feature type="region of interest" description="Disordered" evidence="1">
    <location>
        <begin position="68"/>
        <end position="105"/>
    </location>
</feature>
<sequence>MPNCTFEPPVSTPLLRSTAMEASRRRWYSLSVRVCAGATVIESPVCTPIGSRFSIEQTMMQLSAVSRTTSISNSFQPSTDSSTSTSVVGASSRPRLTLSPSSSRM</sequence>
<organism evidence="2 3">
    <name type="scientific">Rhizopus oryzae</name>
    <name type="common">Mucormycosis agent</name>
    <name type="synonym">Rhizopus arrhizus var. delemar</name>
    <dbReference type="NCBI Taxonomy" id="64495"/>
    <lineage>
        <taxon>Eukaryota</taxon>
        <taxon>Fungi</taxon>
        <taxon>Fungi incertae sedis</taxon>
        <taxon>Mucoromycota</taxon>
        <taxon>Mucoromycotina</taxon>
        <taxon>Mucoromycetes</taxon>
        <taxon>Mucorales</taxon>
        <taxon>Mucorineae</taxon>
        <taxon>Rhizopodaceae</taxon>
        <taxon>Rhizopus</taxon>
    </lineage>
</organism>